<sequence length="102" mass="11789">MNLFSFSNIEERSETNWFSELKIPFETAKQSKIAQNTLQPDPILRPADIDVKYSTEEEILVIKFDAVSDRVLRVAISSVLESLKTVIETIDEFEGKFDEYLQ</sequence>
<dbReference type="InParanoid" id="K0KR96"/>
<dbReference type="Proteomes" id="UP000009328">
    <property type="component" value="Unassembled WGS sequence"/>
</dbReference>
<dbReference type="PANTHER" id="PTHR31283">
    <property type="entry name" value="EKC/KEOPS COMPLEX SUBUNIT PCC1 FAMILY MEMBER"/>
    <property type="match status" value="1"/>
</dbReference>
<dbReference type="HOGENOM" id="CLU_113770_5_0_1"/>
<dbReference type="GO" id="GO:0070525">
    <property type="term" value="P:tRNA threonylcarbamoyladenosine metabolic process"/>
    <property type="evidence" value="ECO:0007669"/>
    <property type="project" value="TreeGrafter"/>
</dbReference>
<comment type="similarity">
    <text evidence="1">Belongs to the CTAG/PCC1 family.</text>
</comment>
<dbReference type="Gene3D" id="3.30.310.50">
    <property type="entry name" value="Alpha-D-phosphohexomutase, C-terminal domain"/>
    <property type="match status" value="1"/>
</dbReference>
<dbReference type="AlphaFoldDB" id="K0KR96"/>
<evidence type="ECO:0000256" key="1">
    <source>
        <dbReference type="ARBA" id="ARBA00007073"/>
    </source>
</evidence>
<protein>
    <submittedName>
        <fullName evidence="2">L antigen family member 3</fullName>
    </submittedName>
</protein>
<evidence type="ECO:0000313" key="2">
    <source>
        <dbReference type="EMBL" id="CCH43823.1"/>
    </source>
</evidence>
<keyword evidence="3" id="KW-1185">Reference proteome</keyword>
<dbReference type="eggNOG" id="ENOG502S7CS">
    <property type="taxonomic scope" value="Eukaryota"/>
</dbReference>
<dbReference type="Pfam" id="PF09341">
    <property type="entry name" value="Pcc1"/>
    <property type="match status" value="1"/>
</dbReference>
<evidence type="ECO:0000313" key="3">
    <source>
        <dbReference type="Proteomes" id="UP000009328"/>
    </source>
</evidence>
<dbReference type="InterPro" id="IPR015419">
    <property type="entry name" value="CTAG/Pcc1"/>
</dbReference>
<dbReference type="GO" id="GO:0000408">
    <property type="term" value="C:EKC/KEOPS complex"/>
    <property type="evidence" value="ECO:0007669"/>
    <property type="project" value="TreeGrafter"/>
</dbReference>
<name>K0KR96_WICCF</name>
<accession>K0KR96</accession>
<dbReference type="FunCoup" id="K0KR96">
    <property type="interactions" value="74"/>
</dbReference>
<reference evidence="2 3" key="1">
    <citation type="journal article" date="2012" name="Eukaryot. Cell">
        <title>Draft genome sequence of Wickerhamomyces ciferrii NRRL Y-1031 F-60-10.</title>
        <authorList>
            <person name="Schneider J."/>
            <person name="Andrea H."/>
            <person name="Blom J."/>
            <person name="Jaenicke S."/>
            <person name="Ruckert C."/>
            <person name="Schorsch C."/>
            <person name="Szczepanowski R."/>
            <person name="Farwick M."/>
            <person name="Goesmann A."/>
            <person name="Puhler A."/>
            <person name="Schaffer S."/>
            <person name="Tauch A."/>
            <person name="Kohler T."/>
            <person name="Brinkrolf K."/>
        </authorList>
    </citation>
    <scope>NUCLEOTIDE SEQUENCE [LARGE SCALE GENOMIC DNA]</scope>
    <source>
        <strain evidence="3">ATCC 14091 / BCRC 22168 / CBS 111 / JCM 3599 / NBRC 0793 / NRRL Y-1031 F-60-10</strain>
    </source>
</reference>
<comment type="caution">
    <text evidence="2">The sequence shown here is derived from an EMBL/GenBank/DDBJ whole genome shotgun (WGS) entry which is preliminary data.</text>
</comment>
<organism evidence="2 3">
    <name type="scientific">Wickerhamomyces ciferrii (strain ATCC 14091 / BCRC 22168 / CBS 111 / JCM 3599 / NBRC 0793 / NRRL Y-1031 F-60-10)</name>
    <name type="common">Yeast</name>
    <name type="synonym">Pichia ciferrii</name>
    <dbReference type="NCBI Taxonomy" id="1206466"/>
    <lineage>
        <taxon>Eukaryota</taxon>
        <taxon>Fungi</taxon>
        <taxon>Dikarya</taxon>
        <taxon>Ascomycota</taxon>
        <taxon>Saccharomycotina</taxon>
        <taxon>Saccharomycetes</taxon>
        <taxon>Phaffomycetales</taxon>
        <taxon>Wickerhamomycetaceae</taxon>
        <taxon>Wickerhamomyces</taxon>
    </lineage>
</organism>
<dbReference type="EMBL" id="CAIF01000090">
    <property type="protein sequence ID" value="CCH43823.1"/>
    <property type="molecule type" value="Genomic_DNA"/>
</dbReference>
<dbReference type="PANTHER" id="PTHR31283:SF5">
    <property type="entry name" value="EKC_KEOPS COMPLEX SUBUNIT LAGE3"/>
    <property type="match status" value="1"/>
</dbReference>
<gene>
    <name evidence="2" type="ORF">BN7_3377</name>
</gene>
<proteinExistence type="inferred from homology"/>